<accession>A0AAV2DPX8</accession>
<proteinExistence type="predicted"/>
<dbReference type="EMBL" id="OZ034816">
    <property type="protein sequence ID" value="CAL1375585.1"/>
    <property type="molecule type" value="Genomic_DNA"/>
</dbReference>
<name>A0AAV2DPX8_9ROSI</name>
<dbReference type="AlphaFoldDB" id="A0AAV2DPX8"/>
<protein>
    <submittedName>
        <fullName evidence="1">Uncharacterized protein</fullName>
    </submittedName>
</protein>
<evidence type="ECO:0000313" key="2">
    <source>
        <dbReference type="Proteomes" id="UP001497516"/>
    </source>
</evidence>
<keyword evidence="2" id="KW-1185">Reference proteome</keyword>
<gene>
    <name evidence="1" type="ORF">LTRI10_LOCUS17373</name>
</gene>
<organism evidence="1 2">
    <name type="scientific">Linum trigynum</name>
    <dbReference type="NCBI Taxonomy" id="586398"/>
    <lineage>
        <taxon>Eukaryota</taxon>
        <taxon>Viridiplantae</taxon>
        <taxon>Streptophyta</taxon>
        <taxon>Embryophyta</taxon>
        <taxon>Tracheophyta</taxon>
        <taxon>Spermatophyta</taxon>
        <taxon>Magnoliopsida</taxon>
        <taxon>eudicotyledons</taxon>
        <taxon>Gunneridae</taxon>
        <taxon>Pentapetalae</taxon>
        <taxon>rosids</taxon>
        <taxon>fabids</taxon>
        <taxon>Malpighiales</taxon>
        <taxon>Linaceae</taxon>
        <taxon>Linum</taxon>
    </lineage>
</organism>
<reference evidence="1 2" key="1">
    <citation type="submission" date="2024-04" db="EMBL/GenBank/DDBJ databases">
        <authorList>
            <person name="Fracassetti M."/>
        </authorList>
    </citation>
    <scope>NUCLEOTIDE SEQUENCE [LARGE SCALE GENOMIC DNA]</scope>
</reference>
<sequence length="122" mass="14564">MKKQSTTCLLNALSARKFGSWDRIRRVCRNINPPSGDILTTICRWHKDEPSDIEEWIVYFALHSICWQVWKERNHRIFRNTQLEPAIITKIACRTMIDWVVAHNKIGKDQGYLWIRNKLQEL</sequence>
<dbReference type="Proteomes" id="UP001497516">
    <property type="component" value="Chromosome 3"/>
</dbReference>
<evidence type="ECO:0000313" key="1">
    <source>
        <dbReference type="EMBL" id="CAL1375585.1"/>
    </source>
</evidence>